<dbReference type="AlphaFoldDB" id="A0A8J7J8H7"/>
<reference evidence="4" key="1">
    <citation type="submission" date="2020-12" db="EMBL/GenBank/DDBJ databases">
        <title>Sedimentitalea sp. nov., isolated from sand in Incheon.</title>
        <authorList>
            <person name="Kim W."/>
        </authorList>
    </citation>
    <scope>NUCLEOTIDE SEQUENCE</scope>
    <source>
        <strain evidence="4">CAU 1593</strain>
    </source>
</reference>
<evidence type="ECO:0000256" key="2">
    <source>
        <dbReference type="ARBA" id="ARBA00022679"/>
    </source>
</evidence>
<dbReference type="InterPro" id="IPR041698">
    <property type="entry name" value="Methyltransf_25"/>
</dbReference>
<accession>A0A8J7J8H7</accession>
<dbReference type="Gene3D" id="3.40.50.150">
    <property type="entry name" value="Vaccinia Virus protein VP39"/>
    <property type="match status" value="1"/>
</dbReference>
<dbReference type="SUPFAM" id="SSF53335">
    <property type="entry name" value="S-adenosyl-L-methionine-dependent methyltransferases"/>
    <property type="match status" value="1"/>
</dbReference>
<gene>
    <name evidence="4" type="ORF">JF290_14115</name>
</gene>
<evidence type="ECO:0000256" key="1">
    <source>
        <dbReference type="ARBA" id="ARBA00022603"/>
    </source>
</evidence>
<dbReference type="CDD" id="cd02440">
    <property type="entry name" value="AdoMet_MTases"/>
    <property type="match status" value="1"/>
</dbReference>
<dbReference type="Proteomes" id="UP000619079">
    <property type="component" value="Unassembled WGS sequence"/>
</dbReference>
<dbReference type="PANTHER" id="PTHR43861">
    <property type="entry name" value="TRANS-ACONITATE 2-METHYLTRANSFERASE-RELATED"/>
    <property type="match status" value="1"/>
</dbReference>
<dbReference type="InterPro" id="IPR029063">
    <property type="entry name" value="SAM-dependent_MTases_sf"/>
</dbReference>
<dbReference type="GO" id="GO:0008168">
    <property type="term" value="F:methyltransferase activity"/>
    <property type="evidence" value="ECO:0007669"/>
    <property type="project" value="UniProtKB-KW"/>
</dbReference>
<dbReference type="EMBL" id="JAELVR010000009">
    <property type="protein sequence ID" value="MBJ6372667.1"/>
    <property type="molecule type" value="Genomic_DNA"/>
</dbReference>
<dbReference type="PANTHER" id="PTHR43861:SF1">
    <property type="entry name" value="TRANS-ACONITATE 2-METHYLTRANSFERASE"/>
    <property type="match status" value="1"/>
</dbReference>
<evidence type="ECO:0000313" key="4">
    <source>
        <dbReference type="EMBL" id="MBJ6372667.1"/>
    </source>
</evidence>
<dbReference type="RefSeq" id="WP_199025538.1">
    <property type="nucleotide sequence ID" value="NZ_JAELVR010000009.1"/>
</dbReference>
<name>A0A8J7J8H7_9RHOB</name>
<evidence type="ECO:0000259" key="3">
    <source>
        <dbReference type="Pfam" id="PF13649"/>
    </source>
</evidence>
<keyword evidence="1 4" id="KW-0489">Methyltransferase</keyword>
<keyword evidence="5" id="KW-1185">Reference proteome</keyword>
<evidence type="ECO:0000313" key="5">
    <source>
        <dbReference type="Proteomes" id="UP000619079"/>
    </source>
</evidence>
<organism evidence="4 5">
    <name type="scientific">Sedimentitalea arenosa</name>
    <dbReference type="NCBI Taxonomy" id="2798803"/>
    <lineage>
        <taxon>Bacteria</taxon>
        <taxon>Pseudomonadati</taxon>
        <taxon>Pseudomonadota</taxon>
        <taxon>Alphaproteobacteria</taxon>
        <taxon>Rhodobacterales</taxon>
        <taxon>Paracoccaceae</taxon>
        <taxon>Sedimentitalea</taxon>
    </lineage>
</organism>
<keyword evidence="2" id="KW-0808">Transferase</keyword>
<sequence>MSDARTIAVYDRQTAEYAAMMDREATRDPMIVRFIEACHPGGTVLDLGCGPGHYAGRMAEARLSTEAIDASAAMVERAAQIPGVAARLGRFEDLAERDRYDGIWAYFSLLHAARADLPGHLARIAAALKPGGVLFIGMKRGSGSGRDRLDRYYEYYERAELDEMLVAAGLTPVDHWTGKASGLAGHPQGWIVIRADA</sequence>
<protein>
    <submittedName>
        <fullName evidence="4">Class I SAM-dependent methyltransferase</fullName>
    </submittedName>
</protein>
<dbReference type="GO" id="GO:0032259">
    <property type="term" value="P:methylation"/>
    <property type="evidence" value="ECO:0007669"/>
    <property type="project" value="UniProtKB-KW"/>
</dbReference>
<comment type="caution">
    <text evidence="4">The sequence shown here is derived from an EMBL/GenBank/DDBJ whole genome shotgun (WGS) entry which is preliminary data.</text>
</comment>
<dbReference type="Pfam" id="PF13649">
    <property type="entry name" value="Methyltransf_25"/>
    <property type="match status" value="1"/>
</dbReference>
<feature type="domain" description="Methyltransferase" evidence="3">
    <location>
        <begin position="44"/>
        <end position="132"/>
    </location>
</feature>
<proteinExistence type="predicted"/>